<feature type="domain" description="Pyridoxamine 5'-phosphate oxidase N-terminal" evidence="2">
    <location>
        <begin position="9"/>
        <end position="124"/>
    </location>
</feature>
<protein>
    <submittedName>
        <fullName evidence="3">Pyridoxamine 5'-phosphate oxidase</fullName>
    </submittedName>
</protein>
<gene>
    <name evidence="3" type="ORF">SAMN05444695_10979</name>
</gene>
<dbReference type="InterPro" id="IPR012349">
    <property type="entry name" value="Split_barrel_FMN-bd"/>
</dbReference>
<dbReference type="GO" id="GO:0005829">
    <property type="term" value="C:cytosol"/>
    <property type="evidence" value="ECO:0007669"/>
    <property type="project" value="TreeGrafter"/>
</dbReference>
<dbReference type="Proteomes" id="UP000183263">
    <property type="component" value="Unassembled WGS sequence"/>
</dbReference>
<name>A0A1G8M383_9NOCA</name>
<organism evidence="3 4">
    <name type="scientific">Rhodococcus triatomae</name>
    <dbReference type="NCBI Taxonomy" id="300028"/>
    <lineage>
        <taxon>Bacteria</taxon>
        <taxon>Bacillati</taxon>
        <taxon>Actinomycetota</taxon>
        <taxon>Actinomycetes</taxon>
        <taxon>Mycobacteriales</taxon>
        <taxon>Nocardiaceae</taxon>
        <taxon>Rhodococcus</taxon>
    </lineage>
</organism>
<dbReference type="AlphaFoldDB" id="A0A1G8M383"/>
<proteinExistence type="predicted"/>
<dbReference type="Gene3D" id="2.30.110.10">
    <property type="entry name" value="Electron Transport, Fmn-binding Protein, Chain A"/>
    <property type="match status" value="1"/>
</dbReference>
<dbReference type="GO" id="GO:0070967">
    <property type="term" value="F:coenzyme F420 binding"/>
    <property type="evidence" value="ECO:0007669"/>
    <property type="project" value="TreeGrafter"/>
</dbReference>
<sequence>MSTTTMTRAEREEFLAGLHVGVLSVARAGRAPLTVPIWYAYTPGEDVWVWTEHGTVKEKLIREAGQFSLVAQQEELPYKYVGVEGPATFVESPSLADVRPMVERYLPADAVDPYLEQMFDDRALIIRMQPQHWLSGDYAKAGF</sequence>
<dbReference type="PANTHER" id="PTHR35176">
    <property type="entry name" value="HEME OXYGENASE HI_0854-RELATED"/>
    <property type="match status" value="1"/>
</dbReference>
<dbReference type="SUPFAM" id="SSF50475">
    <property type="entry name" value="FMN-binding split barrel"/>
    <property type="match status" value="1"/>
</dbReference>
<keyword evidence="4" id="KW-1185">Reference proteome</keyword>
<accession>A0A1G8M383</accession>
<dbReference type="EMBL" id="FNDN01000009">
    <property type="protein sequence ID" value="SDI61830.1"/>
    <property type="molecule type" value="Genomic_DNA"/>
</dbReference>
<evidence type="ECO:0000313" key="3">
    <source>
        <dbReference type="EMBL" id="SDI61830.1"/>
    </source>
</evidence>
<dbReference type="PANTHER" id="PTHR35176:SF6">
    <property type="entry name" value="HEME OXYGENASE HI_0854-RELATED"/>
    <property type="match status" value="1"/>
</dbReference>
<evidence type="ECO:0000313" key="4">
    <source>
        <dbReference type="Proteomes" id="UP000183263"/>
    </source>
</evidence>
<dbReference type="Pfam" id="PF01243">
    <property type="entry name" value="PNPOx_N"/>
    <property type="match status" value="1"/>
</dbReference>
<dbReference type="GO" id="GO:0016627">
    <property type="term" value="F:oxidoreductase activity, acting on the CH-CH group of donors"/>
    <property type="evidence" value="ECO:0007669"/>
    <property type="project" value="TreeGrafter"/>
</dbReference>
<keyword evidence="1" id="KW-0560">Oxidoreductase</keyword>
<dbReference type="RefSeq" id="WP_072736887.1">
    <property type="nucleotide sequence ID" value="NZ_CP048813.1"/>
</dbReference>
<evidence type="ECO:0000256" key="1">
    <source>
        <dbReference type="ARBA" id="ARBA00023002"/>
    </source>
</evidence>
<reference evidence="3 4" key="1">
    <citation type="submission" date="2016-10" db="EMBL/GenBank/DDBJ databases">
        <authorList>
            <person name="de Groot N.N."/>
        </authorList>
    </citation>
    <scope>NUCLEOTIDE SEQUENCE [LARGE SCALE GENOMIC DNA]</scope>
    <source>
        <strain evidence="3 4">DSM 44892</strain>
    </source>
</reference>
<dbReference type="InterPro" id="IPR052019">
    <property type="entry name" value="F420H2_bilvrd_red/Heme_oxyg"/>
</dbReference>
<evidence type="ECO:0000259" key="2">
    <source>
        <dbReference type="Pfam" id="PF01243"/>
    </source>
</evidence>
<dbReference type="OrthoDB" id="5242787at2"/>
<dbReference type="InterPro" id="IPR011576">
    <property type="entry name" value="Pyridox_Oxase_N"/>
</dbReference>